<keyword evidence="4" id="KW-1185">Reference proteome</keyword>
<dbReference type="OrthoDB" id="1188001at2"/>
<dbReference type="PROSITE" id="PS00383">
    <property type="entry name" value="TYR_PHOSPHATASE_1"/>
    <property type="match status" value="1"/>
</dbReference>
<organism evidence="3 4">
    <name type="scientific">Rhodococcus spelaei</name>
    <dbReference type="NCBI Taxonomy" id="2546320"/>
    <lineage>
        <taxon>Bacteria</taxon>
        <taxon>Bacillati</taxon>
        <taxon>Actinomycetota</taxon>
        <taxon>Actinomycetes</taxon>
        <taxon>Mycobacteriales</taxon>
        <taxon>Nocardiaceae</taxon>
        <taxon>Rhodococcus</taxon>
    </lineage>
</organism>
<dbReference type="SUPFAM" id="SSF52799">
    <property type="entry name" value="(Phosphotyrosine protein) phosphatases II"/>
    <property type="match status" value="1"/>
</dbReference>
<dbReference type="InterPro" id="IPR016130">
    <property type="entry name" value="Tyr_Pase_AS"/>
</dbReference>
<dbReference type="RefSeq" id="WP_142102255.1">
    <property type="nucleotide sequence ID" value="NZ_VIGH01000009.1"/>
</dbReference>
<dbReference type="Gene3D" id="3.90.190.10">
    <property type="entry name" value="Protein tyrosine phosphatase superfamily"/>
    <property type="match status" value="1"/>
</dbReference>
<dbReference type="PROSITE" id="PS50056">
    <property type="entry name" value="TYR_PHOSPHATASE_2"/>
    <property type="match status" value="1"/>
</dbReference>
<evidence type="ECO:0000313" key="4">
    <source>
        <dbReference type="Proteomes" id="UP000316256"/>
    </source>
</evidence>
<dbReference type="AlphaFoldDB" id="A0A541B133"/>
<dbReference type="InterPro" id="IPR026893">
    <property type="entry name" value="Tyr/Ser_Pase_IphP-type"/>
</dbReference>
<dbReference type="InterPro" id="IPR029021">
    <property type="entry name" value="Prot-tyrosine_phosphatase-like"/>
</dbReference>
<evidence type="ECO:0000256" key="1">
    <source>
        <dbReference type="ARBA" id="ARBA00009580"/>
    </source>
</evidence>
<evidence type="ECO:0000313" key="3">
    <source>
        <dbReference type="EMBL" id="TQF66020.1"/>
    </source>
</evidence>
<dbReference type="PANTHER" id="PTHR31126:SF1">
    <property type="entry name" value="TYROSINE SPECIFIC PROTEIN PHOSPHATASES DOMAIN-CONTAINING PROTEIN"/>
    <property type="match status" value="1"/>
</dbReference>
<comment type="similarity">
    <text evidence="1">Belongs to the protein-tyrosine phosphatase family.</text>
</comment>
<dbReference type="InterPro" id="IPR000387">
    <property type="entry name" value="Tyr_Pase_dom"/>
</dbReference>
<comment type="caution">
    <text evidence="3">The sequence shown here is derived from an EMBL/GenBank/DDBJ whole genome shotgun (WGS) entry which is preliminary data.</text>
</comment>
<protein>
    <submittedName>
        <fullName evidence="3">Tyrosine-protein phosphatase</fullName>
    </submittedName>
</protein>
<feature type="domain" description="Tyrosine specific protein phosphatases" evidence="2">
    <location>
        <begin position="131"/>
        <end position="183"/>
    </location>
</feature>
<reference evidence="3 4" key="1">
    <citation type="submission" date="2019-06" db="EMBL/GenBank/DDBJ databases">
        <title>Rhodococcus spaelei sp. nov., isolated from a cave.</title>
        <authorList>
            <person name="Lee S.D."/>
        </authorList>
    </citation>
    <scope>NUCLEOTIDE SEQUENCE [LARGE SCALE GENOMIC DNA]</scope>
    <source>
        <strain evidence="3 4">C9-5</strain>
    </source>
</reference>
<dbReference type="PANTHER" id="PTHR31126">
    <property type="entry name" value="TYROSINE-PROTEIN PHOSPHATASE"/>
    <property type="match status" value="1"/>
</dbReference>
<sequence>MSNSPAVGASIPISSVPNLRDAGGYRTADGSRVRTGLVYRSTDLGRVVDEDVAALDALGITTVFDLRTVAEREMLPDRAPTGAKEVPLDVLADRDPSAAPAMMQKILTDPALAEQLLGTGDTNEHLLGSYREFVSLPSAVASYRALFTDLARHDDTPVLIHCTTGKDRTGWAVAALLLFLGVDEDTVFTEYLLTNEQLLPSFTPVFDKFRAAGGNPDILLPILGVRRAYLEAALDQVRTDFGDVETYLSKGLELDAGDLRALQERLLSRD</sequence>
<gene>
    <name evidence="3" type="ORF">FK531_19310</name>
</gene>
<evidence type="ECO:0000259" key="2">
    <source>
        <dbReference type="PROSITE" id="PS50056"/>
    </source>
</evidence>
<proteinExistence type="inferred from homology"/>
<accession>A0A541B133</accession>
<dbReference type="GO" id="GO:0004721">
    <property type="term" value="F:phosphoprotein phosphatase activity"/>
    <property type="evidence" value="ECO:0007669"/>
    <property type="project" value="InterPro"/>
</dbReference>
<dbReference type="Pfam" id="PF13350">
    <property type="entry name" value="Y_phosphatase3"/>
    <property type="match status" value="1"/>
</dbReference>
<name>A0A541B133_9NOCA</name>
<dbReference type="Proteomes" id="UP000316256">
    <property type="component" value="Unassembled WGS sequence"/>
</dbReference>
<dbReference type="EMBL" id="VIGH01000009">
    <property type="protein sequence ID" value="TQF66020.1"/>
    <property type="molecule type" value="Genomic_DNA"/>
</dbReference>